<evidence type="ECO:0000256" key="1">
    <source>
        <dbReference type="ARBA" id="ARBA00004651"/>
    </source>
</evidence>
<dbReference type="PROSITE" id="PS50850">
    <property type="entry name" value="MFS"/>
    <property type="match status" value="1"/>
</dbReference>
<evidence type="ECO:0000256" key="6">
    <source>
        <dbReference type="ARBA" id="ARBA00023136"/>
    </source>
</evidence>
<evidence type="ECO:0000256" key="4">
    <source>
        <dbReference type="ARBA" id="ARBA00022692"/>
    </source>
</evidence>
<dbReference type="Gene3D" id="1.20.1250.20">
    <property type="entry name" value="MFS general substrate transporter like domains"/>
    <property type="match status" value="1"/>
</dbReference>
<keyword evidence="6 7" id="KW-0472">Membrane</keyword>
<dbReference type="PANTHER" id="PTHR23513:SF11">
    <property type="entry name" value="STAPHYLOFERRIN A TRANSPORTER"/>
    <property type="match status" value="1"/>
</dbReference>
<sequence>MTAPANPASTGTFRSLANRNFRLWFLGAIVSNVGTWMQRTAQDWLVLTELAHVNGASAVGIVMGLQFGPLALLLPFSGFAADYFDRRRLVFCTQLASGLLALGLGLLTVLGLVQLWHVYVFAFLLGCVAAFDAPARQTFIGELVGEADLANAVALNSTSFNAARMIGPAVAGVLIAAVGTGWVFLINAASFVAVIGSLCLLRAADIHPRARAVRSRGSFVGGFRYVWGRPDLRALLLMLFLIGTFGLNFPIFISTMSVHVFRAGADEYGVLSSTMAIGSVAGALLAAKRATPTVSLLTGAALLFGAGCALAAVMPTTWAFGILLVVVGVAAQTFTTSTNSLVQLSTDSAMRGRVVALLLAIAVGGTPLGAPIVGWVADVAGPRWSLGVGAASGFLAALVGVRYLIRHTGWRLWGGVKTAE</sequence>
<dbReference type="PANTHER" id="PTHR23513">
    <property type="entry name" value="INTEGRAL MEMBRANE EFFLUX PROTEIN-RELATED"/>
    <property type="match status" value="1"/>
</dbReference>
<feature type="transmembrane region" description="Helical" evidence="7">
    <location>
        <begin position="354"/>
        <end position="377"/>
    </location>
</feature>
<feature type="transmembrane region" description="Helical" evidence="7">
    <location>
        <begin position="21"/>
        <end position="38"/>
    </location>
</feature>
<feature type="transmembrane region" description="Helical" evidence="7">
    <location>
        <begin position="182"/>
        <end position="201"/>
    </location>
</feature>
<keyword evidence="4 7" id="KW-0812">Transmembrane</keyword>
<dbReference type="EMBL" id="VITO01000015">
    <property type="protein sequence ID" value="TWB22924.1"/>
    <property type="molecule type" value="Genomic_DNA"/>
</dbReference>
<accession>A0A560FMS9</accession>
<feature type="transmembrane region" description="Helical" evidence="7">
    <location>
        <begin position="234"/>
        <end position="256"/>
    </location>
</feature>
<feature type="transmembrane region" description="Helical" evidence="7">
    <location>
        <begin position="89"/>
        <end position="110"/>
    </location>
</feature>
<name>A0A560FMS9_9PROT</name>
<evidence type="ECO:0000259" key="8">
    <source>
        <dbReference type="PROSITE" id="PS50850"/>
    </source>
</evidence>
<keyword evidence="3" id="KW-1003">Cell membrane</keyword>
<dbReference type="InterPro" id="IPR036259">
    <property type="entry name" value="MFS_trans_sf"/>
</dbReference>
<feature type="transmembrane region" description="Helical" evidence="7">
    <location>
        <begin position="58"/>
        <end position="77"/>
    </location>
</feature>
<dbReference type="InterPro" id="IPR020846">
    <property type="entry name" value="MFS_dom"/>
</dbReference>
<dbReference type="SUPFAM" id="SSF103473">
    <property type="entry name" value="MFS general substrate transporter"/>
    <property type="match status" value="1"/>
</dbReference>
<dbReference type="RefSeq" id="WP_145619012.1">
    <property type="nucleotide sequence ID" value="NZ_VITO01000015.1"/>
</dbReference>
<dbReference type="GO" id="GO:0005886">
    <property type="term" value="C:plasma membrane"/>
    <property type="evidence" value="ECO:0007669"/>
    <property type="project" value="UniProtKB-SubCell"/>
</dbReference>
<dbReference type="AlphaFoldDB" id="A0A560FMS9"/>
<keyword evidence="10" id="KW-1185">Reference proteome</keyword>
<comment type="caution">
    <text evidence="9">The sequence shown here is derived from an EMBL/GenBank/DDBJ whole genome shotgun (WGS) entry which is preliminary data.</text>
</comment>
<keyword evidence="2" id="KW-0813">Transport</keyword>
<dbReference type="GO" id="GO:0022857">
    <property type="term" value="F:transmembrane transporter activity"/>
    <property type="evidence" value="ECO:0007669"/>
    <property type="project" value="InterPro"/>
</dbReference>
<protein>
    <submittedName>
        <fullName evidence="9">Putative MFS family arabinose efflux permease</fullName>
    </submittedName>
</protein>
<proteinExistence type="predicted"/>
<feature type="transmembrane region" description="Helical" evidence="7">
    <location>
        <begin position="383"/>
        <end position="405"/>
    </location>
</feature>
<evidence type="ECO:0000313" key="10">
    <source>
        <dbReference type="Proteomes" id="UP000316545"/>
    </source>
</evidence>
<dbReference type="Pfam" id="PF05977">
    <property type="entry name" value="MFS_3"/>
    <property type="match status" value="1"/>
</dbReference>
<feature type="transmembrane region" description="Helical" evidence="7">
    <location>
        <begin position="294"/>
        <end position="314"/>
    </location>
</feature>
<comment type="subcellular location">
    <subcellularLocation>
        <location evidence="1">Cell membrane</location>
        <topology evidence="1">Multi-pass membrane protein</topology>
    </subcellularLocation>
</comment>
<reference evidence="9 10" key="1">
    <citation type="submission" date="2019-06" db="EMBL/GenBank/DDBJ databases">
        <title>Genomic Encyclopedia of Type Strains, Phase IV (KMG-V): Genome sequencing to study the core and pangenomes of soil and plant-associated prokaryotes.</title>
        <authorList>
            <person name="Whitman W."/>
        </authorList>
    </citation>
    <scope>NUCLEOTIDE SEQUENCE [LARGE SCALE GENOMIC DNA]</scope>
    <source>
        <strain evidence="9 10">BR 11865</strain>
    </source>
</reference>
<feature type="transmembrane region" description="Helical" evidence="7">
    <location>
        <begin position="268"/>
        <end position="287"/>
    </location>
</feature>
<dbReference type="Proteomes" id="UP000316545">
    <property type="component" value="Unassembled WGS sequence"/>
</dbReference>
<evidence type="ECO:0000313" key="9">
    <source>
        <dbReference type="EMBL" id="TWB22924.1"/>
    </source>
</evidence>
<evidence type="ECO:0000256" key="3">
    <source>
        <dbReference type="ARBA" id="ARBA00022475"/>
    </source>
</evidence>
<gene>
    <name evidence="9" type="ORF">FBZ88_11570</name>
</gene>
<evidence type="ECO:0000256" key="7">
    <source>
        <dbReference type="SAM" id="Phobius"/>
    </source>
</evidence>
<dbReference type="CDD" id="cd06173">
    <property type="entry name" value="MFS_MefA_like"/>
    <property type="match status" value="1"/>
</dbReference>
<keyword evidence="5 7" id="KW-1133">Transmembrane helix</keyword>
<evidence type="ECO:0000256" key="2">
    <source>
        <dbReference type="ARBA" id="ARBA00022448"/>
    </source>
</evidence>
<organism evidence="9 10">
    <name type="scientific">Nitrospirillum amazonense</name>
    <dbReference type="NCBI Taxonomy" id="28077"/>
    <lineage>
        <taxon>Bacteria</taxon>
        <taxon>Pseudomonadati</taxon>
        <taxon>Pseudomonadota</taxon>
        <taxon>Alphaproteobacteria</taxon>
        <taxon>Rhodospirillales</taxon>
        <taxon>Azospirillaceae</taxon>
        <taxon>Nitrospirillum</taxon>
    </lineage>
</organism>
<feature type="domain" description="Major facilitator superfamily (MFS) profile" evidence="8">
    <location>
        <begin position="20"/>
        <end position="409"/>
    </location>
</feature>
<evidence type="ECO:0000256" key="5">
    <source>
        <dbReference type="ARBA" id="ARBA00022989"/>
    </source>
</evidence>
<feature type="transmembrane region" description="Helical" evidence="7">
    <location>
        <begin position="320"/>
        <end position="342"/>
    </location>
</feature>
<dbReference type="InterPro" id="IPR010290">
    <property type="entry name" value="TM_effector"/>
</dbReference>